<evidence type="ECO:0000256" key="1">
    <source>
        <dbReference type="SAM" id="MobiDB-lite"/>
    </source>
</evidence>
<feature type="compositionally biased region" description="Low complexity" evidence="1">
    <location>
        <begin position="10"/>
        <end position="23"/>
    </location>
</feature>
<dbReference type="PANTHER" id="PTHR43036">
    <property type="entry name" value="OSJNBB0011N17.9 PROTEIN"/>
    <property type="match status" value="1"/>
</dbReference>
<dbReference type="SUPFAM" id="SSF53335">
    <property type="entry name" value="S-adenosyl-L-methionine-dependent methyltransferases"/>
    <property type="match status" value="1"/>
</dbReference>
<protein>
    <submittedName>
        <fullName evidence="2">Uncharacterized protein</fullName>
    </submittedName>
</protein>
<name>A0AA43QFP2_9LECA</name>
<dbReference type="EMBL" id="JAPUFD010000002">
    <property type="protein sequence ID" value="MDI1485697.1"/>
    <property type="molecule type" value="Genomic_DNA"/>
</dbReference>
<gene>
    <name evidence="2" type="ORF">OHK93_003886</name>
</gene>
<dbReference type="AlphaFoldDB" id="A0AA43QFP2"/>
<evidence type="ECO:0000313" key="2">
    <source>
        <dbReference type="EMBL" id="MDI1485697.1"/>
    </source>
</evidence>
<dbReference type="InterPro" id="IPR029063">
    <property type="entry name" value="SAM-dependent_MTases_sf"/>
</dbReference>
<reference evidence="2" key="1">
    <citation type="journal article" date="2023" name="Genome Biol. Evol.">
        <title>First Whole Genome Sequence and Flow Cytometry Genome Size Data for the Lichen-Forming Fungus Ramalina farinacea (Ascomycota).</title>
        <authorList>
            <person name="Llewellyn T."/>
            <person name="Mian S."/>
            <person name="Hill R."/>
            <person name="Leitch I.J."/>
            <person name="Gaya E."/>
        </authorList>
    </citation>
    <scope>NUCLEOTIDE SEQUENCE</scope>
    <source>
        <strain evidence="2">LIQ254RAFAR</strain>
    </source>
</reference>
<keyword evidence="3" id="KW-1185">Reference proteome</keyword>
<feature type="compositionally biased region" description="Polar residues" evidence="1">
    <location>
        <begin position="36"/>
        <end position="45"/>
    </location>
</feature>
<accession>A0AA43QFP2</accession>
<feature type="region of interest" description="Disordered" evidence="1">
    <location>
        <begin position="1"/>
        <end position="45"/>
    </location>
</feature>
<evidence type="ECO:0000313" key="3">
    <source>
        <dbReference type="Proteomes" id="UP001161017"/>
    </source>
</evidence>
<organism evidence="2 3">
    <name type="scientific">Ramalina farinacea</name>
    <dbReference type="NCBI Taxonomy" id="258253"/>
    <lineage>
        <taxon>Eukaryota</taxon>
        <taxon>Fungi</taxon>
        <taxon>Dikarya</taxon>
        <taxon>Ascomycota</taxon>
        <taxon>Pezizomycotina</taxon>
        <taxon>Lecanoromycetes</taxon>
        <taxon>OSLEUM clade</taxon>
        <taxon>Lecanoromycetidae</taxon>
        <taxon>Lecanorales</taxon>
        <taxon>Lecanorineae</taxon>
        <taxon>Ramalinaceae</taxon>
        <taxon>Ramalina</taxon>
    </lineage>
</organism>
<proteinExistence type="predicted"/>
<comment type="caution">
    <text evidence="2">The sequence shown here is derived from an EMBL/GenBank/DDBJ whole genome shotgun (WGS) entry which is preliminary data.</text>
</comment>
<sequence>MSSSKPPPASITTTPAPAFPTRPYNTPHPNFPYTASDLTPQDTTPDPSFYSSPRYVTHIDDHAIALLKDYYAGALPERGRVLDLCSSWVSHFPPALEDRAVATAKRIKTNDDGGATIRGASEEGEGDGLEVVGLGMSKPELDANPVLAERVVQDLNTNPTIDITPVGGNKQLDATVCVVSIDYLTNPLTVLSSIREQTKPGGSVHLVVSNRCFPTKCVGRWLRVSETERLEMVGDYLAFSGWEGVEIVEVCDGRVKEGEDLGEMGGGGRWGG</sequence>
<dbReference type="Proteomes" id="UP001161017">
    <property type="component" value="Unassembled WGS sequence"/>
</dbReference>
<dbReference type="PANTHER" id="PTHR43036:SF2">
    <property type="entry name" value="OS04G0481300 PROTEIN"/>
    <property type="match status" value="1"/>
</dbReference>